<evidence type="ECO:0000313" key="2">
    <source>
        <dbReference type="Proteomes" id="UP000257080"/>
    </source>
</evidence>
<reference evidence="1 2" key="1">
    <citation type="submission" date="2017-04" db="EMBL/GenBank/DDBJ databases">
        <title>Comparative genome analysis of Subtercola boreus.</title>
        <authorList>
            <person name="Cho Y.-J."/>
            <person name="Cho A."/>
            <person name="Kim O.-S."/>
            <person name="Lee J.-I."/>
        </authorList>
    </citation>
    <scope>NUCLEOTIDE SEQUENCE [LARGE SCALE GENOMIC DNA]</scope>
    <source>
        <strain evidence="1 2">P28004</strain>
    </source>
</reference>
<gene>
    <name evidence="1" type="ORF">B7R25_03280</name>
</gene>
<dbReference type="EMBL" id="NBXE01000008">
    <property type="protein sequence ID" value="RFA28754.1"/>
    <property type="molecule type" value="Genomic_DNA"/>
</dbReference>
<comment type="caution">
    <text evidence="1">The sequence shown here is derived from an EMBL/GenBank/DDBJ whole genome shotgun (WGS) entry which is preliminary data.</text>
</comment>
<evidence type="ECO:0000313" key="1">
    <source>
        <dbReference type="EMBL" id="RFA28754.1"/>
    </source>
</evidence>
<organism evidence="1 2">
    <name type="scientific">Subtercola boreus</name>
    <dbReference type="NCBI Taxonomy" id="120213"/>
    <lineage>
        <taxon>Bacteria</taxon>
        <taxon>Bacillati</taxon>
        <taxon>Actinomycetota</taxon>
        <taxon>Actinomycetes</taxon>
        <taxon>Micrococcales</taxon>
        <taxon>Microbacteriaceae</taxon>
        <taxon>Subtercola</taxon>
    </lineage>
</organism>
<dbReference type="AlphaFoldDB" id="A0A3E0WFM9"/>
<name>A0A3E0WFM9_9MICO</name>
<protein>
    <submittedName>
        <fullName evidence="1">Uncharacterized protein</fullName>
    </submittedName>
</protein>
<dbReference type="Proteomes" id="UP000257080">
    <property type="component" value="Unassembled WGS sequence"/>
</dbReference>
<dbReference type="OrthoDB" id="5125145at2"/>
<dbReference type="RefSeq" id="WP_116417551.1">
    <property type="nucleotide sequence ID" value="NZ_NBXC01000008.1"/>
</dbReference>
<proteinExistence type="predicted"/>
<sequence length="89" mass="10087">MPEDPAESFPTDLTNRIGALEAERLRLQKELDQIANRALDRWLSVEVYESHAVESMQQTLSWKVTKPLRAVREAQLNRPGSSGRRGSTP</sequence>
<accession>A0A3E0WFM9</accession>